<sequence length="81" mass="9984">MIWIQLLEEGNVDAASTEKQRIEELQRTRRKYLEDNHIEYIPKYFRKVIDSHNKEFWVSNDTYWEIRKDPGFSKVELPILW</sequence>
<accession>A0ABN9LI84</accession>
<gene>
    <name evidence="1" type="ORF">RIMI_LOCUS9556656</name>
</gene>
<dbReference type="SUPFAM" id="SSF144000">
    <property type="entry name" value="Oxysterol-binding protein-like"/>
    <property type="match status" value="1"/>
</dbReference>
<keyword evidence="2" id="KW-1185">Reference proteome</keyword>
<comment type="caution">
    <text evidence="1">The sequence shown here is derived from an EMBL/GenBank/DDBJ whole genome shotgun (WGS) entry which is preliminary data.</text>
</comment>
<dbReference type="Gene3D" id="3.30.70.3490">
    <property type="match status" value="1"/>
</dbReference>
<dbReference type="Pfam" id="PF01237">
    <property type="entry name" value="Oxysterol_BP"/>
    <property type="match status" value="1"/>
</dbReference>
<name>A0ABN9LI84_9NEOB</name>
<proteinExistence type="predicted"/>
<organism evidence="1 2">
    <name type="scientific">Ranitomeya imitator</name>
    <name type="common">mimic poison frog</name>
    <dbReference type="NCBI Taxonomy" id="111125"/>
    <lineage>
        <taxon>Eukaryota</taxon>
        <taxon>Metazoa</taxon>
        <taxon>Chordata</taxon>
        <taxon>Craniata</taxon>
        <taxon>Vertebrata</taxon>
        <taxon>Euteleostomi</taxon>
        <taxon>Amphibia</taxon>
        <taxon>Batrachia</taxon>
        <taxon>Anura</taxon>
        <taxon>Neobatrachia</taxon>
        <taxon>Hyloidea</taxon>
        <taxon>Dendrobatidae</taxon>
        <taxon>Dendrobatinae</taxon>
        <taxon>Ranitomeya</taxon>
    </lineage>
</organism>
<dbReference type="InterPro" id="IPR037239">
    <property type="entry name" value="OSBP_sf"/>
</dbReference>
<dbReference type="InterPro" id="IPR000648">
    <property type="entry name" value="Oxysterol-bd"/>
</dbReference>
<evidence type="ECO:0000313" key="1">
    <source>
        <dbReference type="EMBL" id="CAJ0942332.1"/>
    </source>
</evidence>
<evidence type="ECO:0000313" key="2">
    <source>
        <dbReference type="Proteomes" id="UP001176940"/>
    </source>
</evidence>
<dbReference type="Proteomes" id="UP001176940">
    <property type="component" value="Unassembled WGS sequence"/>
</dbReference>
<protein>
    <submittedName>
        <fullName evidence="1">Uncharacterized protein</fullName>
    </submittedName>
</protein>
<reference evidence="1" key="1">
    <citation type="submission" date="2023-07" db="EMBL/GenBank/DDBJ databases">
        <authorList>
            <person name="Stuckert A."/>
        </authorList>
    </citation>
    <scope>NUCLEOTIDE SEQUENCE</scope>
</reference>
<dbReference type="EMBL" id="CAUEEQ010019935">
    <property type="protein sequence ID" value="CAJ0942332.1"/>
    <property type="molecule type" value="Genomic_DNA"/>
</dbReference>